<sequence>MFDLGSLGFGSNCDGFLDLVIILICELLNIDRYSGDRADVVRFLQWIAICHRLLQEVCSINTLAIFEFELIEIASFELGVLSDCSVSKLDQSLHI</sequence>
<dbReference type="AlphaFoldDB" id="A0A5N5N9D4"/>
<evidence type="ECO:0000313" key="2">
    <source>
        <dbReference type="Proteomes" id="UP000326939"/>
    </source>
</evidence>
<keyword evidence="2" id="KW-1185">Reference proteome</keyword>
<organism evidence="1 2">
    <name type="scientific">Salix brachista</name>
    <dbReference type="NCBI Taxonomy" id="2182728"/>
    <lineage>
        <taxon>Eukaryota</taxon>
        <taxon>Viridiplantae</taxon>
        <taxon>Streptophyta</taxon>
        <taxon>Embryophyta</taxon>
        <taxon>Tracheophyta</taxon>
        <taxon>Spermatophyta</taxon>
        <taxon>Magnoliopsida</taxon>
        <taxon>eudicotyledons</taxon>
        <taxon>Gunneridae</taxon>
        <taxon>Pentapetalae</taxon>
        <taxon>rosids</taxon>
        <taxon>fabids</taxon>
        <taxon>Malpighiales</taxon>
        <taxon>Salicaceae</taxon>
        <taxon>Saliceae</taxon>
        <taxon>Salix</taxon>
    </lineage>
</organism>
<reference evidence="2" key="1">
    <citation type="journal article" date="2019" name="Gigascience">
        <title>De novo genome assembly of the endangered Acer yangbiense, a plant species with extremely small populations endemic to Yunnan Province, China.</title>
        <authorList>
            <person name="Yang J."/>
            <person name="Wariss H.M."/>
            <person name="Tao L."/>
            <person name="Zhang R."/>
            <person name="Yun Q."/>
            <person name="Hollingsworth P."/>
            <person name="Dao Z."/>
            <person name="Luo G."/>
            <person name="Guo H."/>
            <person name="Ma Y."/>
            <person name="Sun W."/>
        </authorList>
    </citation>
    <scope>NUCLEOTIDE SEQUENCE [LARGE SCALE GENOMIC DNA]</scope>
    <source>
        <strain evidence="2">cv. br00</strain>
    </source>
</reference>
<comment type="caution">
    <text evidence="1">The sequence shown here is derived from an EMBL/GenBank/DDBJ whole genome shotgun (WGS) entry which is preliminary data.</text>
</comment>
<dbReference type="Proteomes" id="UP000326939">
    <property type="component" value="Chromosome 3"/>
</dbReference>
<protein>
    <submittedName>
        <fullName evidence="1">Uncharacterized protein</fullName>
    </submittedName>
</protein>
<proteinExistence type="predicted"/>
<accession>A0A5N5N9D4</accession>
<dbReference type="EMBL" id="VDCV01000003">
    <property type="protein sequence ID" value="KAB5564095.1"/>
    <property type="molecule type" value="Genomic_DNA"/>
</dbReference>
<gene>
    <name evidence="1" type="ORF">DKX38_004149</name>
</gene>
<name>A0A5N5N9D4_9ROSI</name>
<evidence type="ECO:0000313" key="1">
    <source>
        <dbReference type="EMBL" id="KAB5564095.1"/>
    </source>
</evidence>